<dbReference type="AlphaFoldDB" id="A0A507C6V4"/>
<dbReference type="PANTHER" id="PTHR36427">
    <property type="entry name" value="54S RIBOSOMAL PROTEIN L1, MITOCHONDRIAL"/>
    <property type="match status" value="1"/>
</dbReference>
<accession>A0A507C6V4</accession>
<organism evidence="4 5">
    <name type="scientific">Synchytrium microbalum</name>
    <dbReference type="NCBI Taxonomy" id="1806994"/>
    <lineage>
        <taxon>Eukaryota</taxon>
        <taxon>Fungi</taxon>
        <taxon>Fungi incertae sedis</taxon>
        <taxon>Chytridiomycota</taxon>
        <taxon>Chytridiomycota incertae sedis</taxon>
        <taxon>Chytridiomycetes</taxon>
        <taxon>Synchytriales</taxon>
        <taxon>Synchytriaceae</taxon>
        <taxon>Synchytrium</taxon>
    </lineage>
</organism>
<evidence type="ECO:0000256" key="2">
    <source>
        <dbReference type="ARBA" id="ARBA00022980"/>
    </source>
</evidence>
<dbReference type="FunFam" id="3.40.50.790:FF:000001">
    <property type="entry name" value="50S ribosomal protein L1"/>
    <property type="match status" value="1"/>
</dbReference>
<evidence type="ECO:0000313" key="4">
    <source>
        <dbReference type="EMBL" id="TPX33205.1"/>
    </source>
</evidence>
<sequence length="300" mass="33445">MNSARRVQVLRILETLIPSSGPHKRPMCRPIPSAIICQVRYYDKRHYQKQKKALKASRNQDNITFADAMDTFRIYCLGESRPITLHTQLVKAEETTDKPKLIRGDVTLPHLVEDESKTSTERILVFARGDDAEQAKKLGAAIVGAEDLFPQIQGDLLMFDKVLCTKELFNLVIQNVARHLGPKGLMPSPGKGTVGDDLNVMFKNLSRVTKYEADEDATISVVVGNTSWSDKDLFDNTNIVLQSILVSKPTKTTIPDFIKSIVYAAPRAPGMILPLKPFNLVSDKAKKETSMLQKLGIIVN</sequence>
<dbReference type="SUPFAM" id="SSF56808">
    <property type="entry name" value="Ribosomal protein L1"/>
    <property type="match status" value="1"/>
</dbReference>
<keyword evidence="2" id="KW-0689">Ribosomal protein</keyword>
<evidence type="ECO:0000256" key="3">
    <source>
        <dbReference type="ARBA" id="ARBA00023274"/>
    </source>
</evidence>
<evidence type="ECO:0000313" key="5">
    <source>
        <dbReference type="Proteomes" id="UP000319731"/>
    </source>
</evidence>
<dbReference type="CDD" id="cd00403">
    <property type="entry name" value="Ribosomal_L1"/>
    <property type="match status" value="1"/>
</dbReference>
<dbReference type="Pfam" id="PF00687">
    <property type="entry name" value="Ribosomal_L1"/>
    <property type="match status" value="1"/>
</dbReference>
<protein>
    <recommendedName>
        <fullName evidence="6">Ribosomal protein</fullName>
    </recommendedName>
</protein>
<dbReference type="PANTHER" id="PTHR36427:SF3">
    <property type="entry name" value="LARGE RIBOSOMAL SUBUNIT PROTEIN UL1M"/>
    <property type="match status" value="1"/>
</dbReference>
<dbReference type="RefSeq" id="XP_031024247.1">
    <property type="nucleotide sequence ID" value="XM_031169781.1"/>
</dbReference>
<proteinExistence type="inferred from homology"/>
<comment type="similarity">
    <text evidence="1">Belongs to the universal ribosomal protein uL1 family.</text>
</comment>
<keyword evidence="5" id="KW-1185">Reference proteome</keyword>
<comment type="caution">
    <text evidence="4">The sequence shown here is derived from an EMBL/GenBank/DDBJ whole genome shotgun (WGS) entry which is preliminary data.</text>
</comment>
<dbReference type="GeneID" id="42005078"/>
<dbReference type="InterPro" id="IPR028364">
    <property type="entry name" value="Ribosomal_uL1/biogenesis"/>
</dbReference>
<dbReference type="Proteomes" id="UP000319731">
    <property type="component" value="Unassembled WGS sequence"/>
</dbReference>
<dbReference type="InterPro" id="IPR016095">
    <property type="entry name" value="Ribosomal_uL1_3-a/b-sand"/>
</dbReference>
<dbReference type="Gene3D" id="3.40.50.790">
    <property type="match status" value="1"/>
</dbReference>
<evidence type="ECO:0000256" key="1">
    <source>
        <dbReference type="ARBA" id="ARBA00010531"/>
    </source>
</evidence>
<evidence type="ECO:0008006" key="6">
    <source>
        <dbReference type="Google" id="ProtNLM"/>
    </source>
</evidence>
<dbReference type="GO" id="GO:0003735">
    <property type="term" value="F:structural constituent of ribosome"/>
    <property type="evidence" value="ECO:0007669"/>
    <property type="project" value="TreeGrafter"/>
</dbReference>
<dbReference type="EMBL" id="QEAO01000022">
    <property type="protein sequence ID" value="TPX33205.1"/>
    <property type="molecule type" value="Genomic_DNA"/>
</dbReference>
<reference evidence="4 5" key="1">
    <citation type="journal article" date="2019" name="Sci. Rep.">
        <title>Comparative genomics of chytrid fungi reveal insights into the obligate biotrophic and pathogenic lifestyle of Synchytrium endobioticum.</title>
        <authorList>
            <person name="van de Vossenberg B.T.L.H."/>
            <person name="Warris S."/>
            <person name="Nguyen H.D.T."/>
            <person name="van Gent-Pelzer M.P.E."/>
            <person name="Joly D.L."/>
            <person name="van de Geest H.C."/>
            <person name="Bonants P.J.M."/>
            <person name="Smith D.S."/>
            <person name="Levesque C.A."/>
            <person name="van der Lee T.A.J."/>
        </authorList>
    </citation>
    <scope>NUCLEOTIDE SEQUENCE [LARGE SCALE GENOMIC DNA]</scope>
    <source>
        <strain evidence="4 5">JEL517</strain>
    </source>
</reference>
<dbReference type="Gene3D" id="3.30.190.20">
    <property type="match status" value="1"/>
</dbReference>
<keyword evidence="3" id="KW-0687">Ribonucleoprotein</keyword>
<gene>
    <name evidence="4" type="ORF">SmJEL517_g03853</name>
</gene>
<dbReference type="GO" id="GO:0005762">
    <property type="term" value="C:mitochondrial large ribosomal subunit"/>
    <property type="evidence" value="ECO:0007669"/>
    <property type="project" value="TreeGrafter"/>
</dbReference>
<dbReference type="InterPro" id="IPR023674">
    <property type="entry name" value="Ribosomal_uL1-like"/>
</dbReference>
<dbReference type="STRING" id="1806994.A0A507C6V4"/>
<name>A0A507C6V4_9FUNG</name>
<dbReference type="OrthoDB" id="1747252at2759"/>